<dbReference type="EC" id="3.1.3.16" evidence="1"/>
<dbReference type="Proteomes" id="UP001162131">
    <property type="component" value="Unassembled WGS sequence"/>
</dbReference>
<evidence type="ECO:0000313" key="4">
    <source>
        <dbReference type="Proteomes" id="UP001162131"/>
    </source>
</evidence>
<keyword evidence="1" id="KW-0378">Hydrolase</keyword>
<keyword evidence="1" id="KW-0460">Magnesium</keyword>
<protein>
    <recommendedName>
        <fullName evidence="1">Protein phosphatase</fullName>
        <ecNumber evidence="1">3.1.3.16</ecNumber>
    </recommendedName>
</protein>
<comment type="caution">
    <text evidence="3">The sequence shown here is derived from an EMBL/GenBank/DDBJ whole genome shotgun (WGS) entry which is preliminary data.</text>
</comment>
<dbReference type="GO" id="GO:0004722">
    <property type="term" value="F:protein serine/threonine phosphatase activity"/>
    <property type="evidence" value="ECO:0007669"/>
    <property type="project" value="UniProtKB-EC"/>
</dbReference>
<organism evidence="3 4">
    <name type="scientific">Blepharisma stoltei</name>
    <dbReference type="NCBI Taxonomy" id="1481888"/>
    <lineage>
        <taxon>Eukaryota</taxon>
        <taxon>Sar</taxon>
        <taxon>Alveolata</taxon>
        <taxon>Ciliophora</taxon>
        <taxon>Postciliodesmatophora</taxon>
        <taxon>Heterotrichea</taxon>
        <taxon>Heterotrichida</taxon>
        <taxon>Blepharismidae</taxon>
        <taxon>Blepharisma</taxon>
    </lineage>
</organism>
<feature type="domain" description="PPM-type phosphatase" evidence="2">
    <location>
        <begin position="145"/>
        <end position="409"/>
    </location>
</feature>
<evidence type="ECO:0000313" key="3">
    <source>
        <dbReference type="EMBL" id="CAG9319254.1"/>
    </source>
</evidence>
<dbReference type="EMBL" id="CAJZBQ010000022">
    <property type="protein sequence ID" value="CAG9319254.1"/>
    <property type="molecule type" value="Genomic_DNA"/>
</dbReference>
<evidence type="ECO:0000256" key="1">
    <source>
        <dbReference type="RuleBase" id="RU366020"/>
    </source>
</evidence>
<accession>A0AAU9J1K7</accession>
<comment type="similarity">
    <text evidence="1">Belongs to the PP2C family.</text>
</comment>
<proteinExistence type="inferred from homology"/>
<evidence type="ECO:0000259" key="2">
    <source>
        <dbReference type="PROSITE" id="PS51746"/>
    </source>
</evidence>
<dbReference type="SUPFAM" id="SSF81606">
    <property type="entry name" value="PP2C-like"/>
    <property type="match status" value="1"/>
</dbReference>
<dbReference type="SMART" id="SM00332">
    <property type="entry name" value="PP2Cc"/>
    <property type="match status" value="1"/>
</dbReference>
<keyword evidence="1" id="KW-0479">Metal-binding</keyword>
<dbReference type="PANTHER" id="PTHR12320">
    <property type="entry name" value="PROTEIN PHOSPHATASE 2C"/>
    <property type="match status" value="1"/>
</dbReference>
<dbReference type="InterPro" id="IPR001932">
    <property type="entry name" value="PPM-type_phosphatase-like_dom"/>
</dbReference>
<comment type="cofactor">
    <cofactor evidence="1">
        <name>Mg(2+)</name>
        <dbReference type="ChEBI" id="CHEBI:18420"/>
    </cofactor>
</comment>
<sequence length="410" mass="46587">MEYSHNRIADYLNNCQIKIKRAFKIYQARQNRSKGKQLVRISTSKSDNLEPTYLIGNFTNPPWAVKLPLTYSLSHKEYFIEIWLSIGNQFRLLRKETTFVISSFPQITENVTAMEKGSTSNIFLYRKPSLRRPLYCRSSENLKLKPGVFSEGKNHLKNEDSYFTTNHCIGVADGVGGWNQYGVSSKNFANELMQNCKENIEKSSKALPIKKCVEEAFSKVKNGGGAAWIVAKLERDKLKISNLGDCGIMVVRTVNENPKIIFRSSPQEHSFNTPYQLSQQLSNSQINELRERVSPEKFAEVMEQMKNVIKDSCSDADDYCLKIRAKDLIIMASDGLWDNVFSKEILTLLSKDKGSSYNPIELANLLGRYAYYKSKSKLNSPFEERVKKTYGKGWIGGKPDDVTVIVASVA</sequence>
<name>A0AAU9J1K7_9CILI</name>
<comment type="cofactor">
    <cofactor evidence="1">
        <name>Mn(2+)</name>
        <dbReference type="ChEBI" id="CHEBI:29035"/>
    </cofactor>
</comment>
<dbReference type="Gene3D" id="3.60.40.10">
    <property type="entry name" value="PPM-type phosphatase domain"/>
    <property type="match status" value="1"/>
</dbReference>
<dbReference type="InterPro" id="IPR039123">
    <property type="entry name" value="PPTC7"/>
</dbReference>
<comment type="catalytic activity">
    <reaction evidence="1">
        <text>O-phospho-L-seryl-[protein] + H2O = L-seryl-[protein] + phosphate</text>
        <dbReference type="Rhea" id="RHEA:20629"/>
        <dbReference type="Rhea" id="RHEA-COMP:9863"/>
        <dbReference type="Rhea" id="RHEA-COMP:11604"/>
        <dbReference type="ChEBI" id="CHEBI:15377"/>
        <dbReference type="ChEBI" id="CHEBI:29999"/>
        <dbReference type="ChEBI" id="CHEBI:43474"/>
        <dbReference type="ChEBI" id="CHEBI:83421"/>
        <dbReference type="EC" id="3.1.3.16"/>
    </reaction>
</comment>
<keyword evidence="4" id="KW-1185">Reference proteome</keyword>
<dbReference type="PANTHER" id="PTHR12320:SF1">
    <property type="entry name" value="PROTEIN PHOSPHATASE PTC7 HOMOLOG"/>
    <property type="match status" value="1"/>
</dbReference>
<dbReference type="PROSITE" id="PS51746">
    <property type="entry name" value="PPM_2"/>
    <property type="match status" value="1"/>
</dbReference>
<comment type="catalytic activity">
    <reaction evidence="1">
        <text>O-phospho-L-threonyl-[protein] + H2O = L-threonyl-[protein] + phosphate</text>
        <dbReference type="Rhea" id="RHEA:47004"/>
        <dbReference type="Rhea" id="RHEA-COMP:11060"/>
        <dbReference type="Rhea" id="RHEA-COMP:11605"/>
        <dbReference type="ChEBI" id="CHEBI:15377"/>
        <dbReference type="ChEBI" id="CHEBI:30013"/>
        <dbReference type="ChEBI" id="CHEBI:43474"/>
        <dbReference type="ChEBI" id="CHEBI:61977"/>
        <dbReference type="EC" id="3.1.3.16"/>
    </reaction>
</comment>
<gene>
    <name evidence="3" type="ORF">BSTOLATCC_MIC23462</name>
</gene>
<dbReference type="AlphaFoldDB" id="A0AAU9J1K7"/>
<reference evidence="3" key="1">
    <citation type="submission" date="2021-09" db="EMBL/GenBank/DDBJ databases">
        <authorList>
            <consortium name="AG Swart"/>
            <person name="Singh M."/>
            <person name="Singh A."/>
            <person name="Seah K."/>
            <person name="Emmerich C."/>
        </authorList>
    </citation>
    <scope>NUCLEOTIDE SEQUENCE</scope>
    <source>
        <strain evidence="3">ATCC30299</strain>
    </source>
</reference>
<dbReference type="SMART" id="SM00331">
    <property type="entry name" value="PP2C_SIG"/>
    <property type="match status" value="1"/>
</dbReference>
<dbReference type="InterPro" id="IPR036457">
    <property type="entry name" value="PPM-type-like_dom_sf"/>
</dbReference>
<keyword evidence="1" id="KW-0464">Manganese</keyword>
<dbReference type="GO" id="GO:0046872">
    <property type="term" value="F:metal ion binding"/>
    <property type="evidence" value="ECO:0007669"/>
    <property type="project" value="UniProtKB-UniRule"/>
</dbReference>
<keyword evidence="1" id="KW-0904">Protein phosphatase</keyword>